<dbReference type="Proteomes" id="UP000250140">
    <property type="component" value="Unassembled WGS sequence"/>
</dbReference>
<evidence type="ECO:0000313" key="1">
    <source>
        <dbReference type="EMBL" id="OCL09845.1"/>
    </source>
</evidence>
<reference evidence="1 2" key="1">
    <citation type="journal article" date="2016" name="Nat. Commun.">
        <title>Ectomycorrhizal ecology is imprinted in the genome of the dominant symbiotic fungus Cenococcum geophilum.</title>
        <authorList>
            <consortium name="DOE Joint Genome Institute"/>
            <person name="Peter M."/>
            <person name="Kohler A."/>
            <person name="Ohm R.A."/>
            <person name="Kuo A."/>
            <person name="Krutzmann J."/>
            <person name="Morin E."/>
            <person name="Arend M."/>
            <person name="Barry K.W."/>
            <person name="Binder M."/>
            <person name="Choi C."/>
            <person name="Clum A."/>
            <person name="Copeland A."/>
            <person name="Grisel N."/>
            <person name="Haridas S."/>
            <person name="Kipfer T."/>
            <person name="LaButti K."/>
            <person name="Lindquist E."/>
            <person name="Lipzen A."/>
            <person name="Maire R."/>
            <person name="Meier B."/>
            <person name="Mihaltcheva S."/>
            <person name="Molinier V."/>
            <person name="Murat C."/>
            <person name="Poggeler S."/>
            <person name="Quandt C.A."/>
            <person name="Sperisen C."/>
            <person name="Tritt A."/>
            <person name="Tisserant E."/>
            <person name="Crous P.W."/>
            <person name="Henrissat B."/>
            <person name="Nehls U."/>
            <person name="Egli S."/>
            <person name="Spatafora J.W."/>
            <person name="Grigoriev I.V."/>
            <person name="Martin F.M."/>
        </authorList>
    </citation>
    <scope>NUCLEOTIDE SEQUENCE [LARGE SCALE GENOMIC DNA]</scope>
    <source>
        <strain evidence="1 2">CBS 207.34</strain>
    </source>
</reference>
<proteinExistence type="predicted"/>
<gene>
    <name evidence="1" type="ORF">AOQ84DRAFT_11476</name>
</gene>
<dbReference type="InterPro" id="IPR011009">
    <property type="entry name" value="Kinase-like_dom_sf"/>
</dbReference>
<name>A0A8E2JU80_9PEZI</name>
<sequence>MESFEILDVFSGGPGLPYGHYQILTASKTIKYLATIDQNPIIPDVRGEKLDFAAVPEGNWNVCHLVRKAGTRKFTMGSTELMTLDSIKKTWYPQMVDYLDLKDAHSDEDEDELQCQHQMRSGVFHTRFDVDKVIVNWEWDPQCVYGVNHETEIYSLIQGHNIGPRFLAHITENRNRVIGFMVERVPGRHATYSDLQACREVLSKLHNLGIAHGSLEPDIFLVTDDRVLLHSFAGSFQTDDKSALDAEMAALEGVLQAGLPQRKPVSQELSDEITAICERDDGIHPAVTDQAVEQGKITITQAEHKKLLLELWKNEGRWKPEIK</sequence>
<keyword evidence="2" id="KW-1185">Reference proteome</keyword>
<dbReference type="OrthoDB" id="2687876at2759"/>
<evidence type="ECO:0000313" key="2">
    <source>
        <dbReference type="Proteomes" id="UP000250140"/>
    </source>
</evidence>
<dbReference type="AlphaFoldDB" id="A0A8E2JU80"/>
<dbReference type="SUPFAM" id="SSF56112">
    <property type="entry name" value="Protein kinase-like (PK-like)"/>
    <property type="match status" value="1"/>
</dbReference>
<accession>A0A8E2JU80</accession>
<organism evidence="1 2">
    <name type="scientific">Glonium stellatum</name>
    <dbReference type="NCBI Taxonomy" id="574774"/>
    <lineage>
        <taxon>Eukaryota</taxon>
        <taxon>Fungi</taxon>
        <taxon>Dikarya</taxon>
        <taxon>Ascomycota</taxon>
        <taxon>Pezizomycotina</taxon>
        <taxon>Dothideomycetes</taxon>
        <taxon>Pleosporomycetidae</taxon>
        <taxon>Gloniales</taxon>
        <taxon>Gloniaceae</taxon>
        <taxon>Glonium</taxon>
    </lineage>
</organism>
<protein>
    <submittedName>
        <fullName evidence="1">Uncharacterized protein</fullName>
    </submittedName>
</protein>
<dbReference type="EMBL" id="KV749352">
    <property type="protein sequence ID" value="OCL09845.1"/>
    <property type="molecule type" value="Genomic_DNA"/>
</dbReference>